<keyword evidence="9" id="KW-1185">Reference proteome</keyword>
<gene>
    <name evidence="8" type="ORF">GFER_15145</name>
</gene>
<evidence type="ECO:0000259" key="7">
    <source>
        <dbReference type="Pfam" id="PF05140"/>
    </source>
</evidence>
<feature type="domain" description="ResB-like" evidence="7">
    <location>
        <begin position="19"/>
        <end position="341"/>
    </location>
</feature>
<dbReference type="PANTHER" id="PTHR31566:SF0">
    <property type="entry name" value="CYTOCHROME C BIOGENESIS PROTEIN CCS1, CHLOROPLASTIC"/>
    <property type="match status" value="1"/>
</dbReference>
<keyword evidence="5 6" id="KW-0472">Membrane</keyword>
<dbReference type="InterPro" id="IPR007816">
    <property type="entry name" value="ResB-like_domain"/>
</dbReference>
<feature type="transmembrane region" description="Helical" evidence="6">
    <location>
        <begin position="389"/>
        <end position="408"/>
    </location>
</feature>
<dbReference type="AlphaFoldDB" id="A0A0C2HL14"/>
<organism evidence="8 9">
    <name type="scientific">Geoalkalibacter ferrihydriticus DSM 17813</name>
    <dbReference type="NCBI Taxonomy" id="1121915"/>
    <lineage>
        <taxon>Bacteria</taxon>
        <taxon>Pseudomonadati</taxon>
        <taxon>Thermodesulfobacteriota</taxon>
        <taxon>Desulfuromonadia</taxon>
        <taxon>Desulfuromonadales</taxon>
        <taxon>Geoalkalibacteraceae</taxon>
        <taxon>Geoalkalibacter</taxon>
    </lineage>
</organism>
<sequence length="457" mass="51585">MNTKKSSFLDALWDFCCSLKLTIITLILLAATSVIGTVIQQNRSAEEYIRVYGESTYRIFETLGFFNMYQSWWFLGLLALFTLNLTACSIKRLPRVWKLVRNPLLVPDDNHYRTLSNVEEVVSKQSPDALKAKIGEFFKANFAPARVTEGDDGRVHFYAEKMAWARFGVYITHASIIIIFIGAIIGSVFGYKAYVNIVEGTETNRVWKRGGTEPTPLDLGFTVRVDKFSVDFYEGSRRPKLYESIVTIVDNGVEVKKDRSVIVNDPLTYKGVVFYQSSYGPAGDPTFVLEVTERATGEKQTYNLRQGQPARLPGGPPFRVANFSENFQNFGPAARVEVMPEGQPLRAFTVLQAFPQFDAQRGDDFIFSLVDYTQRQYTGFQVAKDPGVWVVWIGCILLMAGSVIAFFLSHRRIWVTLVPLEGGKTGVKFGGVAHRNQTGFELAFDEFKKNFKEKLNS</sequence>
<dbReference type="GO" id="GO:0017004">
    <property type="term" value="P:cytochrome complex assembly"/>
    <property type="evidence" value="ECO:0007669"/>
    <property type="project" value="UniProtKB-KW"/>
</dbReference>
<evidence type="ECO:0000256" key="4">
    <source>
        <dbReference type="ARBA" id="ARBA00022989"/>
    </source>
</evidence>
<dbReference type="InterPro" id="IPR023494">
    <property type="entry name" value="Cyt_c_bgen_Ccs1/CcsB/ResB"/>
</dbReference>
<evidence type="ECO:0000313" key="8">
    <source>
        <dbReference type="EMBL" id="KIH75665.1"/>
    </source>
</evidence>
<evidence type="ECO:0000256" key="6">
    <source>
        <dbReference type="SAM" id="Phobius"/>
    </source>
</evidence>
<dbReference type="GO" id="GO:0016020">
    <property type="term" value="C:membrane"/>
    <property type="evidence" value="ECO:0007669"/>
    <property type="project" value="UniProtKB-SubCell"/>
</dbReference>
<dbReference type="Pfam" id="PF05140">
    <property type="entry name" value="ResB"/>
    <property type="match status" value="2"/>
</dbReference>
<dbReference type="RefSeq" id="WP_040100781.1">
    <property type="nucleotide sequence ID" value="NZ_JWJD01000008.1"/>
</dbReference>
<dbReference type="Proteomes" id="UP000035068">
    <property type="component" value="Unassembled WGS sequence"/>
</dbReference>
<keyword evidence="4 6" id="KW-1133">Transmembrane helix</keyword>
<feature type="transmembrane region" description="Helical" evidence="6">
    <location>
        <begin position="12"/>
        <end position="39"/>
    </location>
</feature>
<comment type="subcellular location">
    <subcellularLocation>
        <location evidence="1">Membrane</location>
        <topology evidence="1">Multi-pass membrane protein</topology>
    </subcellularLocation>
</comment>
<evidence type="ECO:0000313" key="9">
    <source>
        <dbReference type="Proteomes" id="UP000035068"/>
    </source>
</evidence>
<feature type="transmembrane region" description="Helical" evidence="6">
    <location>
        <begin position="167"/>
        <end position="191"/>
    </location>
</feature>
<proteinExistence type="predicted"/>
<comment type="caution">
    <text evidence="8">The sequence shown here is derived from an EMBL/GenBank/DDBJ whole genome shotgun (WGS) entry which is preliminary data.</text>
</comment>
<protein>
    <recommendedName>
        <fullName evidence="7">ResB-like domain-containing protein</fullName>
    </recommendedName>
</protein>
<feature type="transmembrane region" description="Helical" evidence="6">
    <location>
        <begin position="72"/>
        <end position="90"/>
    </location>
</feature>
<feature type="domain" description="ResB-like" evidence="7">
    <location>
        <begin position="346"/>
        <end position="445"/>
    </location>
</feature>
<evidence type="ECO:0000256" key="1">
    <source>
        <dbReference type="ARBA" id="ARBA00004141"/>
    </source>
</evidence>
<keyword evidence="2 6" id="KW-0812">Transmembrane</keyword>
<reference evidence="8 9" key="1">
    <citation type="submission" date="2014-12" db="EMBL/GenBank/DDBJ databases">
        <title>Genomes of Geoalkalibacter ferrihydriticus and Geoalkalibacter subterraneus, two haloalkaliphilic metal-reducing members of the Geobacteraceae.</title>
        <authorList>
            <person name="Badalamenti J.P."/>
            <person name="Torres C.I."/>
            <person name="Krajmalnik-Brown R."/>
            <person name="Bond D.R."/>
        </authorList>
    </citation>
    <scope>NUCLEOTIDE SEQUENCE [LARGE SCALE GENOMIC DNA]</scope>
    <source>
        <strain evidence="8 9">DSM 17813</strain>
    </source>
</reference>
<dbReference type="PANTHER" id="PTHR31566">
    <property type="entry name" value="CYTOCHROME C BIOGENESIS PROTEIN CCS1, CHLOROPLASTIC"/>
    <property type="match status" value="1"/>
</dbReference>
<evidence type="ECO:0000256" key="3">
    <source>
        <dbReference type="ARBA" id="ARBA00022748"/>
    </source>
</evidence>
<name>A0A0C2HL14_9BACT</name>
<accession>A0A0C2HL14</accession>
<evidence type="ECO:0000256" key="2">
    <source>
        <dbReference type="ARBA" id="ARBA00022692"/>
    </source>
</evidence>
<dbReference type="EMBL" id="JWJD01000008">
    <property type="protein sequence ID" value="KIH75665.1"/>
    <property type="molecule type" value="Genomic_DNA"/>
</dbReference>
<evidence type="ECO:0000256" key="5">
    <source>
        <dbReference type="ARBA" id="ARBA00023136"/>
    </source>
</evidence>
<keyword evidence="3" id="KW-0201">Cytochrome c-type biogenesis</keyword>